<feature type="domain" description="EH" evidence="14">
    <location>
        <begin position="20"/>
        <end position="118"/>
    </location>
</feature>
<keyword evidence="17" id="KW-1185">Reference proteome</keyword>
<dbReference type="PROSITE" id="PS50222">
    <property type="entry name" value="EF_HAND_2"/>
    <property type="match status" value="1"/>
</dbReference>
<dbReference type="GO" id="GO:0005509">
    <property type="term" value="F:calcium ion binding"/>
    <property type="evidence" value="ECO:0007669"/>
    <property type="project" value="InterPro"/>
</dbReference>
<dbReference type="PANTHER" id="PTHR11216:SF170">
    <property type="entry name" value="DYNAMIN ASSOCIATED PROTEIN 160, ISOFORM D"/>
    <property type="match status" value="1"/>
</dbReference>
<dbReference type="SUPFAM" id="SSF47473">
    <property type="entry name" value="EF-hand"/>
    <property type="match status" value="3"/>
</dbReference>
<comment type="caution">
    <text evidence="16">The sequence shown here is derived from an EMBL/GenBank/DDBJ whole genome shotgun (WGS) entry which is preliminary data.</text>
</comment>
<dbReference type="GO" id="GO:0016197">
    <property type="term" value="P:endosomal transport"/>
    <property type="evidence" value="ECO:0007669"/>
    <property type="project" value="TreeGrafter"/>
</dbReference>
<feature type="domain" description="EH" evidence="14">
    <location>
        <begin position="302"/>
        <end position="395"/>
    </location>
</feature>
<accession>A0AA38S3H9</accession>
<dbReference type="Gene3D" id="1.10.287.1490">
    <property type="match status" value="1"/>
</dbReference>
<evidence type="ECO:0000256" key="3">
    <source>
        <dbReference type="ARBA" id="ARBA00004413"/>
    </source>
</evidence>
<evidence type="ECO:0000313" key="17">
    <source>
        <dbReference type="Proteomes" id="UP001174694"/>
    </source>
</evidence>
<feature type="region of interest" description="Disordered" evidence="12">
    <location>
        <begin position="714"/>
        <end position="748"/>
    </location>
</feature>
<dbReference type="InterPro" id="IPR015940">
    <property type="entry name" value="UBA"/>
</dbReference>
<dbReference type="Pfam" id="PF00627">
    <property type="entry name" value="UBA"/>
    <property type="match status" value="1"/>
</dbReference>
<dbReference type="SMART" id="SM00027">
    <property type="entry name" value="EH"/>
    <property type="match status" value="3"/>
</dbReference>
<protein>
    <submittedName>
        <fullName evidence="16">UBA/TS-N domain-containing protein</fullName>
    </submittedName>
</protein>
<dbReference type="CDD" id="cd00052">
    <property type="entry name" value="EH"/>
    <property type="match status" value="3"/>
</dbReference>
<evidence type="ECO:0000259" key="13">
    <source>
        <dbReference type="PROSITE" id="PS50030"/>
    </source>
</evidence>
<evidence type="ECO:0000256" key="10">
    <source>
        <dbReference type="ARBA" id="ARBA00025194"/>
    </source>
</evidence>
<keyword evidence="6" id="KW-0967">Endosome</keyword>
<feature type="compositionally biased region" description="Basic and acidic residues" evidence="12">
    <location>
        <begin position="1266"/>
        <end position="1276"/>
    </location>
</feature>
<feature type="compositionally biased region" description="Low complexity" evidence="12">
    <location>
        <begin position="434"/>
        <end position="450"/>
    </location>
</feature>
<reference evidence="16" key="1">
    <citation type="submission" date="2022-07" db="EMBL/GenBank/DDBJ databases">
        <title>Fungi with potential for degradation of polypropylene.</title>
        <authorList>
            <person name="Gostincar C."/>
        </authorList>
    </citation>
    <scope>NUCLEOTIDE SEQUENCE</scope>
    <source>
        <strain evidence="16">EXF-13308</strain>
    </source>
</reference>
<feature type="compositionally biased region" description="Polar residues" evidence="12">
    <location>
        <begin position="484"/>
        <end position="504"/>
    </location>
</feature>
<dbReference type="PROSITE" id="PS50031">
    <property type="entry name" value="EH"/>
    <property type="match status" value="3"/>
</dbReference>
<dbReference type="SMART" id="SM00165">
    <property type="entry name" value="UBA"/>
    <property type="match status" value="1"/>
</dbReference>
<proteinExistence type="predicted"/>
<feature type="compositionally biased region" description="Polar residues" evidence="12">
    <location>
        <begin position="1013"/>
        <end position="1029"/>
    </location>
</feature>
<feature type="region of interest" description="Disordered" evidence="12">
    <location>
        <begin position="786"/>
        <end position="946"/>
    </location>
</feature>
<feature type="compositionally biased region" description="Low complexity" evidence="12">
    <location>
        <begin position="467"/>
        <end position="478"/>
    </location>
</feature>
<feature type="compositionally biased region" description="Polar residues" evidence="12">
    <location>
        <begin position="393"/>
        <end position="402"/>
    </location>
</feature>
<dbReference type="GO" id="GO:0030479">
    <property type="term" value="C:actin cortical patch"/>
    <property type="evidence" value="ECO:0007669"/>
    <property type="project" value="UniProtKB-SubCell"/>
</dbReference>
<feature type="region of interest" description="Disordered" evidence="12">
    <location>
        <begin position="1090"/>
        <end position="1196"/>
    </location>
</feature>
<dbReference type="Proteomes" id="UP001174694">
    <property type="component" value="Unassembled WGS sequence"/>
</dbReference>
<feature type="compositionally biased region" description="Polar residues" evidence="12">
    <location>
        <begin position="266"/>
        <end position="275"/>
    </location>
</feature>
<name>A0AA38S3H9_9PEZI</name>
<feature type="compositionally biased region" description="Low complexity" evidence="12">
    <location>
        <begin position="829"/>
        <end position="848"/>
    </location>
</feature>
<dbReference type="Pfam" id="PF12763">
    <property type="entry name" value="EH"/>
    <property type="match status" value="3"/>
</dbReference>
<gene>
    <name evidence="16" type="ORF">NKR23_g3964</name>
</gene>
<evidence type="ECO:0000256" key="4">
    <source>
        <dbReference type="ARBA" id="ARBA00011159"/>
    </source>
</evidence>
<dbReference type="GO" id="GO:0010008">
    <property type="term" value="C:endosome membrane"/>
    <property type="evidence" value="ECO:0007669"/>
    <property type="project" value="UniProtKB-SubCell"/>
</dbReference>
<feature type="compositionally biased region" description="Acidic residues" evidence="12">
    <location>
        <begin position="991"/>
        <end position="1000"/>
    </location>
</feature>
<dbReference type="GO" id="GO:0005886">
    <property type="term" value="C:plasma membrane"/>
    <property type="evidence" value="ECO:0007669"/>
    <property type="project" value="UniProtKB-SubCell"/>
</dbReference>
<evidence type="ECO:0000256" key="6">
    <source>
        <dbReference type="ARBA" id="ARBA00022753"/>
    </source>
</evidence>
<evidence type="ECO:0000256" key="1">
    <source>
        <dbReference type="ARBA" id="ARBA00004125"/>
    </source>
</evidence>
<feature type="domain" description="UBA" evidence="13">
    <location>
        <begin position="1271"/>
        <end position="1311"/>
    </location>
</feature>
<dbReference type="InterPro" id="IPR002048">
    <property type="entry name" value="EF_hand_dom"/>
</dbReference>
<dbReference type="PROSITE" id="PS50030">
    <property type="entry name" value="UBA"/>
    <property type="match status" value="1"/>
</dbReference>
<evidence type="ECO:0000256" key="9">
    <source>
        <dbReference type="ARBA" id="ARBA00023212"/>
    </source>
</evidence>
<feature type="region of interest" description="Disordered" evidence="12">
    <location>
        <begin position="1235"/>
        <end position="1279"/>
    </location>
</feature>
<dbReference type="PANTHER" id="PTHR11216">
    <property type="entry name" value="EH DOMAIN"/>
    <property type="match status" value="1"/>
</dbReference>
<comment type="function">
    <text evidence="10">Component of the PAN1 actin cytoskeleton-regulatory complex required for the internalization of endosomes during actin-coupled endocytosis. The complex links the site of endocytosis to the cell membrane-associated actin cytoskeleton. Mediates uptake of external molecules and vacuolar degradation of plasma membrane proteins. Plays a role in the proper organization of the cell membrane-associated actin cytoskeleton and promotes its destabilization.</text>
</comment>
<feature type="region of interest" description="Disordered" evidence="12">
    <location>
        <begin position="464"/>
        <end position="530"/>
    </location>
</feature>
<keyword evidence="7 11" id="KW-0175">Coiled coil</keyword>
<evidence type="ECO:0000256" key="7">
    <source>
        <dbReference type="ARBA" id="ARBA00023054"/>
    </source>
</evidence>
<dbReference type="GO" id="GO:0006897">
    <property type="term" value="P:endocytosis"/>
    <property type="evidence" value="ECO:0007669"/>
    <property type="project" value="UniProtKB-KW"/>
</dbReference>
<keyword evidence="5" id="KW-0254">Endocytosis</keyword>
<keyword evidence="8" id="KW-0009">Actin-binding</keyword>
<feature type="compositionally biased region" description="Low complexity" evidence="12">
    <location>
        <begin position="869"/>
        <end position="894"/>
    </location>
</feature>
<dbReference type="GO" id="GO:0003779">
    <property type="term" value="F:actin binding"/>
    <property type="evidence" value="ECO:0007669"/>
    <property type="project" value="UniProtKB-KW"/>
</dbReference>
<feature type="region of interest" description="Disordered" evidence="12">
    <location>
        <begin position="240"/>
        <end position="294"/>
    </location>
</feature>
<feature type="coiled-coil region" evidence="11">
    <location>
        <begin position="687"/>
        <end position="714"/>
    </location>
</feature>
<dbReference type="InterPro" id="IPR009060">
    <property type="entry name" value="UBA-like_sf"/>
</dbReference>
<feature type="region of interest" description="Disordered" evidence="12">
    <location>
        <begin position="551"/>
        <end position="575"/>
    </location>
</feature>
<feature type="compositionally biased region" description="Low complexity" evidence="12">
    <location>
        <begin position="716"/>
        <end position="741"/>
    </location>
</feature>
<evidence type="ECO:0000256" key="5">
    <source>
        <dbReference type="ARBA" id="ARBA00022583"/>
    </source>
</evidence>
<feature type="compositionally biased region" description="Low complexity" evidence="12">
    <location>
        <begin position="793"/>
        <end position="819"/>
    </location>
</feature>
<evidence type="ECO:0000256" key="12">
    <source>
        <dbReference type="SAM" id="MobiDB-lite"/>
    </source>
</evidence>
<dbReference type="SUPFAM" id="SSF46934">
    <property type="entry name" value="UBA-like"/>
    <property type="match status" value="1"/>
</dbReference>
<evidence type="ECO:0000256" key="8">
    <source>
        <dbReference type="ARBA" id="ARBA00023203"/>
    </source>
</evidence>
<evidence type="ECO:0000259" key="14">
    <source>
        <dbReference type="PROSITE" id="PS50031"/>
    </source>
</evidence>
<keyword evidence="9" id="KW-0206">Cytoskeleton</keyword>
<comment type="subcellular location">
    <subcellularLocation>
        <location evidence="3">Cell membrane</location>
        <topology evidence="3">Peripheral membrane protein</topology>
        <orientation evidence="3">Cytoplasmic side</orientation>
    </subcellularLocation>
    <subcellularLocation>
        <location evidence="2">Cytoplasm</location>
        <location evidence="2">Cytoskeleton</location>
        <location evidence="2">Actin patch</location>
    </subcellularLocation>
    <subcellularLocation>
        <location evidence="1">Endosome membrane</location>
        <topology evidence="1">Peripheral membrane protein</topology>
        <orientation evidence="1">Cytoplasmic side</orientation>
    </subcellularLocation>
</comment>
<dbReference type="InterPro" id="IPR000261">
    <property type="entry name" value="EH_dom"/>
</dbReference>
<feature type="domain" description="EH" evidence="14">
    <location>
        <begin position="150"/>
        <end position="241"/>
    </location>
</feature>
<feature type="compositionally biased region" description="Basic and acidic residues" evidence="12">
    <location>
        <begin position="895"/>
        <end position="906"/>
    </location>
</feature>
<keyword evidence="9" id="KW-0963">Cytoplasm</keyword>
<evidence type="ECO:0000256" key="11">
    <source>
        <dbReference type="SAM" id="Coils"/>
    </source>
</evidence>
<evidence type="ECO:0000313" key="16">
    <source>
        <dbReference type="EMBL" id="KAJ9149979.1"/>
    </source>
</evidence>
<feature type="compositionally biased region" description="Low complexity" evidence="12">
    <location>
        <begin position="240"/>
        <end position="253"/>
    </location>
</feature>
<feature type="compositionally biased region" description="Polar residues" evidence="12">
    <location>
        <begin position="1090"/>
        <end position="1109"/>
    </location>
</feature>
<evidence type="ECO:0000259" key="15">
    <source>
        <dbReference type="PROSITE" id="PS50222"/>
    </source>
</evidence>
<dbReference type="Gene3D" id="1.10.238.10">
    <property type="entry name" value="EF-hand"/>
    <property type="match status" value="3"/>
</dbReference>
<dbReference type="InterPro" id="IPR011992">
    <property type="entry name" value="EF-hand-dom_pair"/>
</dbReference>
<organism evidence="16 17">
    <name type="scientific">Pleurostoma richardsiae</name>
    <dbReference type="NCBI Taxonomy" id="41990"/>
    <lineage>
        <taxon>Eukaryota</taxon>
        <taxon>Fungi</taxon>
        <taxon>Dikarya</taxon>
        <taxon>Ascomycota</taxon>
        <taxon>Pezizomycotina</taxon>
        <taxon>Sordariomycetes</taxon>
        <taxon>Sordariomycetidae</taxon>
        <taxon>Calosphaeriales</taxon>
        <taxon>Pleurostomataceae</taxon>
        <taxon>Pleurostoma</taxon>
    </lineage>
</organism>
<sequence>MAESGALEAGTPNLNLSPEEKRLFGQLFRQADTDNVGVVTGEIAVKFFEKTRLDSRILGEIWQIADKENRGFLTPAGFSIVLRLIGHAQAGREPASELALRQGPLPRFEGFAPVPISLAPTPTGTAQPLQTQGTGGGPGAIRIPPLTPEKVAQYAGLFERQLLQGGNILPGEQAKQIFEKSGLPTEVLGRIWQLADTEQRGALVLTEFVIAMHLLTSMKTGALKALPTVLPAALYEAATRRATPSARATSPTSTGPPLLSAVPRQLSGQQQTPMRTGSPMHHNRTPLTAQTTGDGWLITPADKARFDVLYQDLDKSNKGFITGEEAVPFFSQSNLPEDMLAQIWDLADIRSEGRLNRDEFAVAMYLIRQQRSRRDGSSILPRTLPLNLVPPSMRSQAVQPGTASPFGAPSTQQSPPQPQPKLVSALDDLFGLDSSPTPSSAPSASVTGGSTAAADPFVTAASPVIPSSPARPSPTASTFKPFVPSSSFGRTLTAQATGDSSGSPGTFPRPAAPQPSASEDLLGDNDPEISKKLTNDTAELANLSNQIGSLSKQTQELQRQRASAQNELSQASTQKNGFEKRLAQLRALYEKEAKDVHALEEQLAACRSDTKKIQTEMTMLEVSYQDLQNQHRTVLTNLQADQQENASLKERIRSVNAEVTALKPQIEKLRSEARQQKGLVAINKKQLATNEAERDKLKAEADELTKSNLELARQLSSSAPPSAASAAPAQATSPAPSSSSANNPFFRRTGSTDIMGALASPPVRALSDESFDDVFGPSFPTTASITSFQPQVTGNSAASASSLATPTTNSPDMNRQPTPTTEPQPPQSLPELGQPSSSFPPFEQPTQSVTRVRQVLPATTPSLGPGGPPSDSAAGRSAPAPEALNSDQDIPSDSISDRTQELERSSDSTNKGVSVPPASHADTPESGIATAGPGPTLFPAADQAKAKEDFDSAFAGFRASSTSQAAGPSISEPAKGVTSFNTEFPPISELERDEDSDSDDEKGGFDDDFAPTGPSTSEALKAATSSTSIRGVLNDGGGSVDGTLPRGSSIEKSVSSPAAGHGNTDDAIGAAETNDISPTALTATASGVTNAAATGSTAEPSLPASKQTSAFDDLGDDFEGLEDAKEGSADDDFQTISRSGLDDFNPVFDSPPLASEVRDKSDLASATSGVGGAVGANAPFATDSGFDFGGTSVSPGTSNLSALTATDGSTAVNGSQDLALSDAHDWDAIFASLDDAAPPSSHPAIGQAVTKETGSGGRPGPPGRALTEEGEHDDPILKNLTSMGYSRTDALSALEKYDYNLERAANYLASQS</sequence>
<feature type="region of interest" description="Disordered" evidence="12">
    <location>
        <begin position="959"/>
        <end position="1075"/>
    </location>
</feature>
<feature type="domain" description="EF-hand" evidence="15">
    <location>
        <begin position="335"/>
        <end position="370"/>
    </location>
</feature>
<comment type="subunit">
    <text evidence="4">Component of the PAN1 actin cytoskeleton-regulatory complex.</text>
</comment>
<dbReference type="Gene3D" id="1.10.8.10">
    <property type="entry name" value="DNA helicase RuvA subunit, C-terminal domain"/>
    <property type="match status" value="1"/>
</dbReference>
<dbReference type="EMBL" id="JANBVO010000009">
    <property type="protein sequence ID" value="KAJ9149979.1"/>
    <property type="molecule type" value="Genomic_DNA"/>
</dbReference>
<evidence type="ECO:0000256" key="2">
    <source>
        <dbReference type="ARBA" id="ARBA00004134"/>
    </source>
</evidence>
<feature type="region of interest" description="Disordered" evidence="12">
    <location>
        <begin position="387"/>
        <end position="450"/>
    </location>
</feature>